<gene>
    <name evidence="3" type="ORF">SAMN05216421_0701</name>
</gene>
<dbReference type="RefSeq" id="WP_093391844.1">
    <property type="nucleotide sequence ID" value="NZ_LT629736.1"/>
</dbReference>
<feature type="domain" description="Capsule biosynthesis GfcC-like C-terminal" evidence="1">
    <location>
        <begin position="205"/>
        <end position="287"/>
    </location>
</feature>
<organism evidence="3 4">
    <name type="scientific">Halopseudomonas xinjiangensis</name>
    <dbReference type="NCBI Taxonomy" id="487184"/>
    <lineage>
        <taxon>Bacteria</taxon>
        <taxon>Pseudomonadati</taxon>
        <taxon>Pseudomonadota</taxon>
        <taxon>Gammaproteobacteria</taxon>
        <taxon>Pseudomonadales</taxon>
        <taxon>Pseudomonadaceae</taxon>
        <taxon>Halopseudomonas</taxon>
    </lineage>
</organism>
<evidence type="ECO:0000259" key="1">
    <source>
        <dbReference type="Pfam" id="PF06251"/>
    </source>
</evidence>
<evidence type="ECO:0000313" key="4">
    <source>
        <dbReference type="Proteomes" id="UP000243207"/>
    </source>
</evidence>
<dbReference type="Pfam" id="PF20616">
    <property type="entry name" value="Caps_syn_GfcC_N"/>
    <property type="match status" value="1"/>
</dbReference>
<dbReference type="Pfam" id="PF06251">
    <property type="entry name" value="Caps_syn_GfcC_C"/>
    <property type="match status" value="1"/>
</dbReference>
<dbReference type="EMBL" id="LT629736">
    <property type="protein sequence ID" value="SDR99193.1"/>
    <property type="molecule type" value="Genomic_DNA"/>
</dbReference>
<dbReference type="Proteomes" id="UP000243207">
    <property type="component" value="Chromosome I"/>
</dbReference>
<dbReference type="InterPro" id="IPR046459">
    <property type="entry name" value="Caps_syn_GfcC_N"/>
</dbReference>
<dbReference type="Gene3D" id="3.10.560.10">
    <property type="entry name" value="Outer membrane lipoprotein wza domain like"/>
    <property type="match status" value="1"/>
</dbReference>
<name>A0A1H1NJZ3_9GAMM</name>
<dbReference type="OrthoDB" id="6999256at2"/>
<dbReference type="AlphaFoldDB" id="A0A1H1NJZ3"/>
<dbReference type="InterPro" id="IPR010425">
    <property type="entry name" value="Caps_synth_GfcC-like_C"/>
</dbReference>
<accession>A0A1H1NJZ3</accession>
<dbReference type="STRING" id="487184.SAMN05216421_0701"/>
<sequence length="296" mass="32218">MTRLPGMIQWKRLFPGQLLWERRSCRDEGGSMCMGATSPRRLALAISTACALIVTTPSHAALVSIAVDGAVLRPGSYALPDGARLHDAAVAGQVRADAWFLGAALLRRSAIEPQQKLKAGVLFDLHSNRVHWLADNKPAGVELANRLLVAVQRMPVTGRVLAQLDPLQQLALNRNALLETGDRILYPQRANQVRVTGAVQADCVLPFDPVWQPVDYLKQCPAHELADPSFVDVIQPDGVTQRRGVALWNREPAAVAVGAVLYVPVSERHLAGESPSFNEDFVSLLATQYSLGGRFE</sequence>
<evidence type="ECO:0000259" key="2">
    <source>
        <dbReference type="Pfam" id="PF20616"/>
    </source>
</evidence>
<proteinExistence type="predicted"/>
<keyword evidence="4" id="KW-1185">Reference proteome</keyword>
<protein>
    <submittedName>
        <fullName evidence="3">Capsule biosynthesis GfcC</fullName>
    </submittedName>
</protein>
<reference evidence="4" key="1">
    <citation type="submission" date="2016-10" db="EMBL/GenBank/DDBJ databases">
        <authorList>
            <person name="Varghese N."/>
            <person name="Submissions S."/>
        </authorList>
    </citation>
    <scope>NUCLEOTIDE SEQUENCE [LARGE SCALE GENOMIC DNA]</scope>
    <source>
        <strain evidence="4">NRRL B-51270</strain>
    </source>
</reference>
<evidence type="ECO:0000313" key="3">
    <source>
        <dbReference type="EMBL" id="SDR99193.1"/>
    </source>
</evidence>
<feature type="domain" description="Capsule biosynthesis GfcC-like N-terminal" evidence="2">
    <location>
        <begin position="79"/>
        <end position="186"/>
    </location>
</feature>